<protein>
    <submittedName>
        <fullName evidence="1">Uncharacterized protein</fullName>
    </submittedName>
</protein>
<evidence type="ECO:0000313" key="1">
    <source>
        <dbReference type="EMBL" id="KYO34757.1"/>
    </source>
</evidence>
<dbReference type="Proteomes" id="UP000050525">
    <property type="component" value="Unassembled WGS sequence"/>
</dbReference>
<gene>
    <name evidence="1" type="ORF">Y1Q_0010501</name>
</gene>
<organism evidence="1 2">
    <name type="scientific">Alligator mississippiensis</name>
    <name type="common">American alligator</name>
    <dbReference type="NCBI Taxonomy" id="8496"/>
    <lineage>
        <taxon>Eukaryota</taxon>
        <taxon>Metazoa</taxon>
        <taxon>Chordata</taxon>
        <taxon>Craniata</taxon>
        <taxon>Vertebrata</taxon>
        <taxon>Euteleostomi</taxon>
        <taxon>Archelosauria</taxon>
        <taxon>Archosauria</taxon>
        <taxon>Crocodylia</taxon>
        <taxon>Alligatoridae</taxon>
        <taxon>Alligatorinae</taxon>
        <taxon>Alligator</taxon>
    </lineage>
</organism>
<comment type="caution">
    <text evidence="1">The sequence shown here is derived from an EMBL/GenBank/DDBJ whole genome shotgun (WGS) entry which is preliminary data.</text>
</comment>
<name>A0A151ND67_ALLMI</name>
<keyword evidence="2" id="KW-1185">Reference proteome</keyword>
<sequence length="96" mass="10687">MWNDAELGLLSVNGAKCFFEMNSTKYKCVSLKLGLLGAFIPSTCAKAVKMTNLGAMNPCSDQEAQEVKRTDCFSRAMACVLERRMVLPVFRSHLYV</sequence>
<evidence type="ECO:0000313" key="2">
    <source>
        <dbReference type="Proteomes" id="UP000050525"/>
    </source>
</evidence>
<dbReference type="EMBL" id="AKHW03003332">
    <property type="protein sequence ID" value="KYO34757.1"/>
    <property type="molecule type" value="Genomic_DNA"/>
</dbReference>
<proteinExistence type="predicted"/>
<reference evidence="1 2" key="1">
    <citation type="journal article" date="2012" name="Genome Biol.">
        <title>Sequencing three crocodilian genomes to illuminate the evolution of archosaurs and amniotes.</title>
        <authorList>
            <person name="St John J.A."/>
            <person name="Braun E.L."/>
            <person name="Isberg S.R."/>
            <person name="Miles L.G."/>
            <person name="Chong A.Y."/>
            <person name="Gongora J."/>
            <person name="Dalzell P."/>
            <person name="Moran C."/>
            <person name="Bed'hom B."/>
            <person name="Abzhanov A."/>
            <person name="Burgess S.C."/>
            <person name="Cooksey A.M."/>
            <person name="Castoe T.A."/>
            <person name="Crawford N.G."/>
            <person name="Densmore L.D."/>
            <person name="Drew J.C."/>
            <person name="Edwards S.V."/>
            <person name="Faircloth B.C."/>
            <person name="Fujita M.K."/>
            <person name="Greenwold M.J."/>
            <person name="Hoffmann F.G."/>
            <person name="Howard J.M."/>
            <person name="Iguchi T."/>
            <person name="Janes D.E."/>
            <person name="Khan S.Y."/>
            <person name="Kohno S."/>
            <person name="de Koning A.J."/>
            <person name="Lance S.L."/>
            <person name="McCarthy F.M."/>
            <person name="McCormack J.E."/>
            <person name="Merchant M.E."/>
            <person name="Peterson D.G."/>
            <person name="Pollock D.D."/>
            <person name="Pourmand N."/>
            <person name="Raney B.J."/>
            <person name="Roessler K.A."/>
            <person name="Sanford J.R."/>
            <person name="Sawyer R.H."/>
            <person name="Schmidt C.J."/>
            <person name="Triplett E.W."/>
            <person name="Tuberville T.D."/>
            <person name="Venegas-Anaya M."/>
            <person name="Howard J.T."/>
            <person name="Jarvis E.D."/>
            <person name="Guillette L.J.Jr."/>
            <person name="Glenn T.C."/>
            <person name="Green R.E."/>
            <person name="Ray D.A."/>
        </authorList>
    </citation>
    <scope>NUCLEOTIDE SEQUENCE [LARGE SCALE GENOMIC DNA]</scope>
    <source>
        <strain evidence="1">KSC_2009_1</strain>
    </source>
</reference>
<dbReference type="AlphaFoldDB" id="A0A151ND67"/>
<accession>A0A151ND67</accession>